<feature type="transmembrane region" description="Helical" evidence="2">
    <location>
        <begin position="977"/>
        <end position="999"/>
    </location>
</feature>
<feature type="transmembrane region" description="Helical" evidence="2">
    <location>
        <begin position="499"/>
        <end position="517"/>
    </location>
</feature>
<dbReference type="AlphaFoldDB" id="A0A285CTQ2"/>
<keyword evidence="2" id="KW-1133">Transmembrane helix</keyword>
<feature type="transmembrane region" description="Helical" evidence="2">
    <location>
        <begin position="446"/>
        <end position="464"/>
    </location>
</feature>
<keyword evidence="2" id="KW-0812">Transmembrane</keyword>
<feature type="transmembrane region" description="Helical" evidence="2">
    <location>
        <begin position="1011"/>
        <end position="1030"/>
    </location>
</feature>
<reference evidence="3 4" key="1">
    <citation type="submission" date="2017-08" db="EMBL/GenBank/DDBJ databases">
        <authorList>
            <person name="de Groot N.N."/>
        </authorList>
    </citation>
    <scope>NUCLEOTIDE SEQUENCE [LARGE SCALE GENOMIC DNA]</scope>
    <source>
        <strain evidence="3 4">JC228</strain>
    </source>
</reference>
<evidence type="ECO:0000256" key="1">
    <source>
        <dbReference type="SAM" id="MobiDB-lite"/>
    </source>
</evidence>
<dbReference type="OrthoDB" id="1815069at2"/>
<feature type="transmembrane region" description="Helical" evidence="2">
    <location>
        <begin position="639"/>
        <end position="660"/>
    </location>
</feature>
<feature type="transmembrane region" description="Helical" evidence="2">
    <location>
        <begin position="111"/>
        <end position="134"/>
    </location>
</feature>
<keyword evidence="2" id="KW-0472">Membrane</keyword>
<feature type="transmembrane region" description="Helical" evidence="2">
    <location>
        <begin position="720"/>
        <end position="737"/>
    </location>
</feature>
<feature type="transmembrane region" description="Helical" evidence="2">
    <location>
        <begin position="744"/>
        <end position="762"/>
    </location>
</feature>
<feature type="transmembrane region" description="Helical" evidence="2">
    <location>
        <begin position="418"/>
        <end position="440"/>
    </location>
</feature>
<feature type="transmembrane region" description="Helical" evidence="2">
    <location>
        <begin position="289"/>
        <end position="307"/>
    </location>
</feature>
<feature type="transmembrane region" description="Helical" evidence="2">
    <location>
        <begin position="591"/>
        <end position="608"/>
    </location>
</feature>
<feature type="transmembrane region" description="Helical" evidence="2">
    <location>
        <begin position="666"/>
        <end position="684"/>
    </location>
</feature>
<feature type="transmembrane region" description="Helical" evidence="2">
    <location>
        <begin position="846"/>
        <end position="862"/>
    </location>
</feature>
<feature type="transmembrane region" description="Helical" evidence="2">
    <location>
        <begin position="394"/>
        <end position="411"/>
    </location>
</feature>
<feature type="transmembrane region" description="Helical" evidence="2">
    <location>
        <begin position="529"/>
        <end position="549"/>
    </location>
</feature>
<feature type="transmembrane region" description="Helical" evidence="2">
    <location>
        <begin position="1036"/>
        <end position="1056"/>
    </location>
</feature>
<feature type="transmembrane region" description="Helical" evidence="2">
    <location>
        <begin position="1086"/>
        <end position="1104"/>
    </location>
</feature>
<feature type="transmembrane region" description="Helical" evidence="2">
    <location>
        <begin position="614"/>
        <end position="632"/>
    </location>
</feature>
<dbReference type="EMBL" id="OAOP01000004">
    <property type="protein sequence ID" value="SNX70333.1"/>
    <property type="molecule type" value="Genomic_DNA"/>
</dbReference>
<feature type="transmembrane region" description="Helical" evidence="2">
    <location>
        <begin position="561"/>
        <end position="579"/>
    </location>
</feature>
<feature type="transmembrane region" description="Helical" evidence="2">
    <location>
        <begin position="181"/>
        <end position="199"/>
    </location>
</feature>
<feature type="transmembrane region" description="Helical" evidence="2">
    <location>
        <begin position="696"/>
        <end position="714"/>
    </location>
</feature>
<proteinExistence type="predicted"/>
<feature type="transmembrane region" description="Helical" evidence="2">
    <location>
        <begin position="1061"/>
        <end position="1080"/>
    </location>
</feature>
<feature type="transmembrane region" description="Helical" evidence="2">
    <location>
        <begin position="953"/>
        <end position="971"/>
    </location>
</feature>
<evidence type="ECO:0000313" key="3">
    <source>
        <dbReference type="EMBL" id="SNX70333.1"/>
    </source>
</evidence>
<feature type="transmembrane region" description="Helical" evidence="2">
    <location>
        <begin position="206"/>
        <end position="226"/>
    </location>
</feature>
<accession>A0A285CTQ2</accession>
<feature type="region of interest" description="Disordered" evidence="1">
    <location>
        <begin position="55"/>
        <end position="75"/>
    </location>
</feature>
<feature type="transmembrane region" description="Helical" evidence="2">
    <location>
        <begin position="232"/>
        <end position="251"/>
    </location>
</feature>
<evidence type="ECO:0000313" key="4">
    <source>
        <dbReference type="Proteomes" id="UP000219546"/>
    </source>
</evidence>
<feature type="transmembrane region" description="Helical" evidence="2">
    <location>
        <begin position="904"/>
        <end position="922"/>
    </location>
</feature>
<feature type="transmembrane region" description="Helical" evidence="2">
    <location>
        <begin position="364"/>
        <end position="382"/>
    </location>
</feature>
<feature type="transmembrane region" description="Helical" evidence="2">
    <location>
        <begin position="928"/>
        <end position="946"/>
    </location>
</feature>
<protein>
    <submittedName>
        <fullName evidence="3">Uncharacterized protein</fullName>
    </submittedName>
</protein>
<dbReference type="RefSeq" id="WP_097158465.1">
    <property type="nucleotide sequence ID" value="NZ_JBEPMQ010000010.1"/>
</dbReference>
<feature type="transmembrane region" description="Helical" evidence="2">
    <location>
        <begin position="823"/>
        <end position="839"/>
    </location>
</feature>
<evidence type="ECO:0000256" key="2">
    <source>
        <dbReference type="SAM" id="Phobius"/>
    </source>
</evidence>
<sequence length="1134" mass="130329">MNLEERKKIFNEELTKLKDSRFIEDSVYEKIKMAYQHFYFRPTIEEEVPVKTELTRPNLEAEPKPAPVVKPPKPKKTAQEIRDRNVTWVLIIGVVLLLMGGLVLATSNWDVMTAMMKTALISGVSILFFFISWFSGHKLKIKQTAFAFLTLGSLFLPIVIFSAGYFELFGPWLSVFGDGKYVLGLLGAFICLPLYAFHAKRQGSRLFVWFSLITLSIGVGYSISAFNPPIDVFYLGIVIYNAILLLAYVRLKSQKQWELFTKEIPLFAQANLVFSTVLMLFFYENSIFHSFNLILTAIIFLAMIFVLNRKEYNFVFTLLFVYGVYQLIENSILVSVDVVLYALVGFVFLFLQNRTSQEGALRKIFQSTNAIISFCAFIFISYKGLALRWDEPSWLLVIAYFLISINYIVLSNVSKFRLFSILAPVFAIAGGLHTIGLIYNEPTIDVVSIHIFAVGVLLFLGGFYWNKWHYTKSIKLSSFFISFGPMLLSLLIAFVTGSWVLLTVLLVIYGSLMFVTYRSISLFWCRETAGWLVPISWLFAGLTLYPHFLEHVSFYQTVYGDAFHIGVVGILLLGISFGWNKLGISKLTRTTFWVAEGTYTWGILLSMSEMGDPYFVRAGLFLGAIPMYYLLAKRISRDIVWNLIPFVTLAAYLSLIQEVWESNHSIYPSLCVGGAILLIVLDAVLKKAALALRNGYFYLAHLYLPVSLLSVSIFMDNQPFLFVMAMGIYGYSIWKRTREWEKRLFLYLGFTTLLLFLVSYQVDMDVRPEWEPYTIWATSAIIFILWLVTNEVWKDRIKWYLVPISILGTFVLTTSYYLDYPLIVFGAAISLIVISLTVVHYSDWHLFAIIPLLLIDGALKLLDLTDGFMVLSYLGIAIILLLIGFVLFPNLYRWEKVNLLKVKVDWYAVASFLLILNAYAFINWDSPLWLKEIPPLFISLVLFLQIKRVEKKIVQNIVITVACISVLHPYYVWLGDIYINPFIETELYILPWVALVIFLEKRTWKTAKKQMDLLLWAVLIVVASLLIFDALESNTIYDAIIAGSLSLFALVAGLFFRRKSFFFIGSGMLLLNLLLQTRPYWGRLPWWAYLLIAGSVLIAVASFYEWQKQKKDNDGNTFLQVQKQKFVQKWNEWQ</sequence>
<feature type="transmembrane region" description="Helical" evidence="2">
    <location>
        <begin position="774"/>
        <end position="793"/>
    </location>
</feature>
<feature type="transmembrane region" description="Helical" evidence="2">
    <location>
        <begin position="263"/>
        <end position="283"/>
    </location>
</feature>
<feature type="transmembrane region" description="Helical" evidence="2">
    <location>
        <begin position="800"/>
        <end position="817"/>
    </location>
</feature>
<gene>
    <name evidence="3" type="ORF">SAMN05877753_10455</name>
</gene>
<feature type="transmembrane region" description="Helical" evidence="2">
    <location>
        <begin position="312"/>
        <end position="328"/>
    </location>
</feature>
<feature type="transmembrane region" description="Helical" evidence="2">
    <location>
        <begin position="476"/>
        <end position="493"/>
    </location>
</feature>
<keyword evidence="4" id="KW-1185">Reference proteome</keyword>
<feature type="transmembrane region" description="Helical" evidence="2">
    <location>
        <begin position="334"/>
        <end position="352"/>
    </location>
</feature>
<name>A0A285CTQ2_9BACI</name>
<organism evidence="3 4">
    <name type="scientific">Bacillus oleivorans</name>
    <dbReference type="NCBI Taxonomy" id="1448271"/>
    <lineage>
        <taxon>Bacteria</taxon>
        <taxon>Bacillati</taxon>
        <taxon>Bacillota</taxon>
        <taxon>Bacilli</taxon>
        <taxon>Bacillales</taxon>
        <taxon>Bacillaceae</taxon>
        <taxon>Bacillus</taxon>
    </lineage>
</organism>
<feature type="transmembrane region" description="Helical" evidence="2">
    <location>
        <begin position="868"/>
        <end position="892"/>
    </location>
</feature>
<feature type="transmembrane region" description="Helical" evidence="2">
    <location>
        <begin position="146"/>
        <end position="166"/>
    </location>
</feature>
<dbReference type="Proteomes" id="UP000219546">
    <property type="component" value="Unassembled WGS sequence"/>
</dbReference>
<feature type="transmembrane region" description="Helical" evidence="2">
    <location>
        <begin position="85"/>
        <end position="105"/>
    </location>
</feature>